<gene>
    <name evidence="3" type="ORF">C446_06210</name>
</gene>
<dbReference type="AlphaFoldDB" id="M0M6V6"/>
<dbReference type="eggNOG" id="arCOG02410">
    <property type="taxonomic scope" value="Archaea"/>
</dbReference>
<dbReference type="Gene3D" id="3.20.20.30">
    <property type="entry name" value="Luciferase-like domain"/>
    <property type="match status" value="1"/>
</dbReference>
<dbReference type="PANTHER" id="PTHR43244">
    <property type="match status" value="1"/>
</dbReference>
<dbReference type="RefSeq" id="WP_006672188.1">
    <property type="nucleotide sequence ID" value="NZ_AOMA01000067.1"/>
</dbReference>
<evidence type="ECO:0000256" key="1">
    <source>
        <dbReference type="ARBA" id="ARBA00023002"/>
    </source>
</evidence>
<proteinExistence type="predicted"/>
<protein>
    <submittedName>
        <fullName evidence="3">Luciferase-like protein</fullName>
    </submittedName>
</protein>
<dbReference type="Pfam" id="PF00296">
    <property type="entry name" value="Bac_luciferase"/>
    <property type="match status" value="1"/>
</dbReference>
<keyword evidence="4" id="KW-1185">Reference proteome</keyword>
<evidence type="ECO:0000313" key="4">
    <source>
        <dbReference type="Proteomes" id="UP000011607"/>
    </source>
</evidence>
<dbReference type="SUPFAM" id="SSF51679">
    <property type="entry name" value="Bacterial luciferase-like"/>
    <property type="match status" value="1"/>
</dbReference>
<feature type="domain" description="Luciferase-like" evidence="2">
    <location>
        <begin position="16"/>
        <end position="304"/>
    </location>
</feature>
<dbReference type="CDD" id="cd01097">
    <property type="entry name" value="Tetrahydromethanopterin_reductase"/>
    <property type="match status" value="1"/>
</dbReference>
<reference evidence="3 4" key="1">
    <citation type="journal article" date="2014" name="PLoS Genet.">
        <title>Phylogenetically driven sequencing of extremely halophilic archaea reveals strategies for static and dynamic osmo-response.</title>
        <authorList>
            <person name="Becker E.A."/>
            <person name="Seitzer P.M."/>
            <person name="Tritt A."/>
            <person name="Larsen D."/>
            <person name="Krusor M."/>
            <person name="Yao A.I."/>
            <person name="Wu D."/>
            <person name="Madern D."/>
            <person name="Eisen J.A."/>
            <person name="Darling A.E."/>
            <person name="Facciotti M.T."/>
        </authorList>
    </citation>
    <scope>NUCLEOTIDE SEQUENCE [LARGE SCALE GENOMIC DNA]</scope>
    <source>
        <strain evidence="3 4">JCM 10879</strain>
    </source>
</reference>
<name>M0M6V6_9EURY</name>
<dbReference type="InterPro" id="IPR023909">
    <property type="entry name" value="F420_NP1902A"/>
</dbReference>
<dbReference type="PANTHER" id="PTHR43244:SF1">
    <property type="entry name" value="5,10-METHYLENETETRAHYDROMETHANOPTERIN REDUCTASE"/>
    <property type="match status" value="1"/>
</dbReference>
<comment type="caution">
    <text evidence="3">The sequence shown here is derived from an EMBL/GenBank/DDBJ whole genome shotgun (WGS) entry which is preliminary data.</text>
</comment>
<evidence type="ECO:0000259" key="2">
    <source>
        <dbReference type="Pfam" id="PF00296"/>
    </source>
</evidence>
<keyword evidence="1" id="KW-0560">Oxidoreductase</keyword>
<dbReference type="InterPro" id="IPR036661">
    <property type="entry name" value="Luciferase-like_sf"/>
</dbReference>
<dbReference type="InterPro" id="IPR050564">
    <property type="entry name" value="F420-G6PD/mer"/>
</dbReference>
<dbReference type="InterPro" id="IPR011251">
    <property type="entry name" value="Luciferase-like_dom"/>
</dbReference>
<dbReference type="NCBIfam" id="TIGR04024">
    <property type="entry name" value="F420_NP1902A"/>
    <property type="match status" value="1"/>
</dbReference>
<accession>M0M6V6</accession>
<evidence type="ECO:0000313" key="3">
    <source>
        <dbReference type="EMBL" id="EMA41128.1"/>
    </source>
</evidence>
<dbReference type="GO" id="GO:0016705">
    <property type="term" value="F:oxidoreductase activity, acting on paired donors, with incorporation or reduction of molecular oxygen"/>
    <property type="evidence" value="ECO:0007669"/>
    <property type="project" value="InterPro"/>
</dbReference>
<dbReference type="PATRIC" id="fig|1227454.3.peg.1244"/>
<dbReference type="Proteomes" id="UP000011607">
    <property type="component" value="Unassembled WGS sequence"/>
</dbReference>
<dbReference type="OrthoDB" id="167712at2157"/>
<dbReference type="STRING" id="1227454.C446_06210"/>
<dbReference type="EMBL" id="AOMA01000067">
    <property type="protein sequence ID" value="EMA41128.1"/>
    <property type="molecule type" value="Genomic_DNA"/>
</dbReference>
<organism evidence="3 4">
    <name type="scientific">Halobiforma nitratireducens JCM 10879</name>
    <dbReference type="NCBI Taxonomy" id="1227454"/>
    <lineage>
        <taxon>Archaea</taxon>
        <taxon>Methanobacteriati</taxon>
        <taxon>Methanobacteriota</taxon>
        <taxon>Stenosarchaea group</taxon>
        <taxon>Halobacteria</taxon>
        <taxon>Halobacteriales</taxon>
        <taxon>Natrialbaceae</taxon>
        <taxon>Halobiforma</taxon>
    </lineage>
</organism>
<sequence length="335" mass="36535">MSEEIDLLVSLNDYDRPQDVADRAVEAERLGFDRLTTGETTGWNVVPPLTLAADRTDELGISNDVVSPYGRSPAMLAQTALTLQDAADGRFRLGLGPSSPAITERWHGREFDRPLRRTRETIEVLRAVYEDGTPKYDGEIFEIAGLDYERGVPDSPPPIDVGTLGPKATELAGRFGDGWTPQLFTTGGLEDRLVDLQRGAELGGKSLDELRVAPIVRGIASEDRETARRKARKTIAFMIGAYGPYYGNSVAEQGYPDVVEEIRSAWDDRDTDAMAASLSEEVLDELAPAGTPAEVRSWVAEYAAIDGVDAVRVGFVDGITEEEKRTTMEAVVDAV</sequence>